<evidence type="ECO:0000313" key="5">
    <source>
        <dbReference type="Proteomes" id="UP001057498"/>
    </source>
</evidence>
<dbReference type="Pfam" id="PF00106">
    <property type="entry name" value="adh_short"/>
    <property type="match status" value="1"/>
</dbReference>
<evidence type="ECO:0000256" key="3">
    <source>
        <dbReference type="RuleBase" id="RU000363"/>
    </source>
</evidence>
<organism evidence="4 5">
    <name type="scientific">Sphaerotilus microaerophilus</name>
    <dbReference type="NCBI Taxonomy" id="2914710"/>
    <lineage>
        <taxon>Bacteria</taxon>
        <taxon>Pseudomonadati</taxon>
        <taxon>Pseudomonadota</taxon>
        <taxon>Betaproteobacteria</taxon>
        <taxon>Burkholderiales</taxon>
        <taxon>Sphaerotilaceae</taxon>
        <taxon>Sphaerotilus</taxon>
    </lineage>
</organism>
<dbReference type="InterPro" id="IPR036291">
    <property type="entry name" value="NAD(P)-bd_dom_sf"/>
</dbReference>
<evidence type="ECO:0000256" key="2">
    <source>
        <dbReference type="ARBA" id="ARBA00023002"/>
    </source>
</evidence>
<dbReference type="InterPro" id="IPR051911">
    <property type="entry name" value="SDR_oxidoreductase"/>
</dbReference>
<proteinExistence type="inferred from homology"/>
<dbReference type="CDD" id="cd05374">
    <property type="entry name" value="17beta-HSD-like_SDR_c"/>
    <property type="match status" value="1"/>
</dbReference>
<dbReference type="PANTHER" id="PTHR43976:SF16">
    <property type="entry name" value="SHORT-CHAIN DEHYDROGENASE_REDUCTASE FAMILY PROTEIN"/>
    <property type="match status" value="1"/>
</dbReference>
<dbReference type="Gene3D" id="3.40.50.720">
    <property type="entry name" value="NAD(P)-binding Rossmann-like Domain"/>
    <property type="match status" value="1"/>
</dbReference>
<dbReference type="PANTHER" id="PTHR43976">
    <property type="entry name" value="SHORT CHAIN DEHYDROGENASE"/>
    <property type="match status" value="1"/>
</dbReference>
<accession>A0ABN6PJC6</accession>
<dbReference type="EMBL" id="AP025730">
    <property type="protein sequence ID" value="BDI05166.1"/>
    <property type="molecule type" value="Genomic_DNA"/>
</dbReference>
<keyword evidence="5" id="KW-1185">Reference proteome</keyword>
<evidence type="ECO:0000313" key="4">
    <source>
        <dbReference type="EMBL" id="BDI05166.1"/>
    </source>
</evidence>
<dbReference type="InterPro" id="IPR002347">
    <property type="entry name" value="SDR_fam"/>
</dbReference>
<evidence type="ECO:0000256" key="1">
    <source>
        <dbReference type="ARBA" id="ARBA00006484"/>
    </source>
</evidence>
<name>A0ABN6PJC6_9BURK</name>
<dbReference type="PRINTS" id="PR00080">
    <property type="entry name" value="SDRFAMILY"/>
</dbReference>
<dbReference type="PRINTS" id="PR00081">
    <property type="entry name" value="GDHRDH"/>
</dbReference>
<dbReference type="Proteomes" id="UP001057498">
    <property type="component" value="Chromosome"/>
</dbReference>
<sequence length="280" mass="29546">MSKVWFITGASRGFGREWALAALERGDSVAATARNTDALSDFVAQFGDRVLPLRLDVTDRAACFEAINATVARFGRLDVVVNNAGYGQFGMVEELSEAEARAQIETNLFGALWVTQAALPHLRAQGSGHLIQVSSIGGISAFGGIGIYHASKWGLEGLSQALALEVAPLGIKVTLVEPGSYSTDWGDVSSRHAAPLPAYEGSRAAAAKVREARKASRGDPLATRAAILAVVDAAEPPLRIFFGDGPLVVATRDYEQRLATWRAWEAVSKAAQGAPKTGGA</sequence>
<dbReference type="RefSeq" id="WP_251973225.1">
    <property type="nucleotide sequence ID" value="NZ_AP025730.1"/>
</dbReference>
<dbReference type="SUPFAM" id="SSF51735">
    <property type="entry name" value="NAD(P)-binding Rossmann-fold domains"/>
    <property type="match status" value="1"/>
</dbReference>
<protein>
    <submittedName>
        <fullName evidence="4">Short-chain dehydrogenase/reductase</fullName>
    </submittedName>
</protein>
<dbReference type="NCBIfam" id="NF006114">
    <property type="entry name" value="PRK08263.1"/>
    <property type="match status" value="1"/>
</dbReference>
<comment type="similarity">
    <text evidence="1 3">Belongs to the short-chain dehydrogenases/reductases (SDR) family.</text>
</comment>
<keyword evidence="2" id="KW-0560">Oxidoreductase</keyword>
<gene>
    <name evidence="4" type="ORF">CATMQ487_21360</name>
</gene>
<reference evidence="4" key="1">
    <citation type="submission" date="2022-04" db="EMBL/GenBank/DDBJ databases">
        <title>Whole genome sequence of Sphaerotilus sp. FB-5.</title>
        <authorList>
            <person name="Takeda M."/>
            <person name="Narihara S."/>
            <person name="Akimoto M."/>
            <person name="Akimoto R."/>
            <person name="Nishiyashiki S."/>
            <person name="Murakami T."/>
        </authorList>
    </citation>
    <scope>NUCLEOTIDE SEQUENCE</scope>
    <source>
        <strain evidence="4">FB-5</strain>
    </source>
</reference>